<evidence type="ECO:0000256" key="4">
    <source>
        <dbReference type="ARBA" id="ARBA00023242"/>
    </source>
</evidence>
<accession>A0ABN8LXP7</accession>
<evidence type="ECO:0000256" key="1">
    <source>
        <dbReference type="ARBA" id="ARBA00004604"/>
    </source>
</evidence>
<dbReference type="PANTHER" id="PTHR13243:SF1">
    <property type="entry name" value="NUCLEOLAR PROTEIN 16"/>
    <property type="match status" value="1"/>
</dbReference>
<name>A0ABN8LXP7_9CNID</name>
<keyword evidence="7" id="KW-1185">Reference proteome</keyword>
<dbReference type="EMBL" id="CALNXI010000162">
    <property type="protein sequence ID" value="CAH3020889.1"/>
    <property type="molecule type" value="Genomic_DNA"/>
</dbReference>
<keyword evidence="4" id="KW-0539">Nucleus</keyword>
<dbReference type="Proteomes" id="UP001159427">
    <property type="component" value="Unassembled WGS sequence"/>
</dbReference>
<evidence type="ECO:0000256" key="3">
    <source>
        <dbReference type="ARBA" id="ARBA00015522"/>
    </source>
</evidence>
<sequence>MTGVRRKKAQRKRRVNTTKVGSKRKKKDKKVKVLNQTLRKNWDQKKTLKQNLQDLGLAFDANKAVPLPKLKVKSQQLEETEKMEIDKEPTPVIKEFEQIAANEVKGERHISPGEAQFLWQLIQDHGTNYKAMSRDKRNYYQHTPKQLKRKCEAFLSSKQDFSGCLENVG</sequence>
<gene>
    <name evidence="6" type="ORF">PEVE_00009062</name>
</gene>
<organism evidence="6 7">
    <name type="scientific">Porites evermanni</name>
    <dbReference type="NCBI Taxonomy" id="104178"/>
    <lineage>
        <taxon>Eukaryota</taxon>
        <taxon>Metazoa</taxon>
        <taxon>Cnidaria</taxon>
        <taxon>Anthozoa</taxon>
        <taxon>Hexacorallia</taxon>
        <taxon>Scleractinia</taxon>
        <taxon>Fungiina</taxon>
        <taxon>Poritidae</taxon>
        <taxon>Porites</taxon>
    </lineage>
</organism>
<proteinExistence type="inferred from homology"/>
<evidence type="ECO:0000313" key="7">
    <source>
        <dbReference type="Proteomes" id="UP001159427"/>
    </source>
</evidence>
<comment type="subcellular location">
    <subcellularLocation>
        <location evidence="1">Nucleus</location>
        <location evidence="1">Nucleolus</location>
    </subcellularLocation>
</comment>
<dbReference type="InterPro" id="IPR019002">
    <property type="entry name" value="Ribosome_biogenesis_Nop16"/>
</dbReference>
<comment type="caution">
    <text evidence="6">The sequence shown here is derived from an EMBL/GenBank/DDBJ whole genome shotgun (WGS) entry which is preliminary data.</text>
</comment>
<evidence type="ECO:0000256" key="2">
    <source>
        <dbReference type="ARBA" id="ARBA00008479"/>
    </source>
</evidence>
<dbReference type="PANTHER" id="PTHR13243">
    <property type="entry name" value="HSPC111 PROTEIN-RELATED"/>
    <property type="match status" value="1"/>
</dbReference>
<evidence type="ECO:0000256" key="5">
    <source>
        <dbReference type="SAM" id="MobiDB-lite"/>
    </source>
</evidence>
<feature type="region of interest" description="Disordered" evidence="5">
    <location>
        <begin position="1"/>
        <end position="30"/>
    </location>
</feature>
<reference evidence="6 7" key="1">
    <citation type="submission" date="2022-05" db="EMBL/GenBank/DDBJ databases">
        <authorList>
            <consortium name="Genoscope - CEA"/>
            <person name="William W."/>
        </authorList>
    </citation>
    <scope>NUCLEOTIDE SEQUENCE [LARGE SCALE GENOMIC DNA]</scope>
</reference>
<protein>
    <recommendedName>
        <fullName evidence="3">Nucleolar protein 16</fullName>
    </recommendedName>
</protein>
<dbReference type="Pfam" id="PF09420">
    <property type="entry name" value="Nop16"/>
    <property type="match status" value="2"/>
</dbReference>
<comment type="similarity">
    <text evidence="2">Belongs to the NOP16 family.</text>
</comment>
<evidence type="ECO:0000313" key="6">
    <source>
        <dbReference type="EMBL" id="CAH3020889.1"/>
    </source>
</evidence>